<evidence type="ECO:0000313" key="2">
    <source>
        <dbReference type="Proteomes" id="UP000635477"/>
    </source>
</evidence>
<name>A0A8H4UJY2_9HYPO</name>
<dbReference type="OrthoDB" id="5311681at2759"/>
<gene>
    <name evidence="1" type="ORF">FZEAL_5327</name>
</gene>
<keyword evidence="2" id="KW-1185">Reference proteome</keyword>
<organism evidence="1 2">
    <name type="scientific">Fusarium zealandicum</name>
    <dbReference type="NCBI Taxonomy" id="1053134"/>
    <lineage>
        <taxon>Eukaryota</taxon>
        <taxon>Fungi</taxon>
        <taxon>Dikarya</taxon>
        <taxon>Ascomycota</taxon>
        <taxon>Pezizomycotina</taxon>
        <taxon>Sordariomycetes</taxon>
        <taxon>Hypocreomycetidae</taxon>
        <taxon>Hypocreales</taxon>
        <taxon>Nectriaceae</taxon>
        <taxon>Fusarium</taxon>
        <taxon>Fusarium staphyleae species complex</taxon>
    </lineage>
</organism>
<dbReference type="Proteomes" id="UP000635477">
    <property type="component" value="Unassembled WGS sequence"/>
</dbReference>
<dbReference type="EMBL" id="JABEYC010000384">
    <property type="protein sequence ID" value="KAF4978270.1"/>
    <property type="molecule type" value="Genomic_DNA"/>
</dbReference>
<reference evidence="1" key="1">
    <citation type="journal article" date="2020" name="BMC Genomics">
        <title>Correction to: Identification and distribution of gene clusters required for synthesis of sphingolipid metabolism inhibitors in diverse species of the filamentous fungus Fusarium.</title>
        <authorList>
            <person name="Kim H.S."/>
            <person name="Lohmar J.M."/>
            <person name="Busman M."/>
            <person name="Brown D.W."/>
            <person name="Naumann T.A."/>
            <person name="Divon H.H."/>
            <person name="Lysoe E."/>
            <person name="Uhlig S."/>
            <person name="Proctor R.H."/>
        </authorList>
    </citation>
    <scope>NUCLEOTIDE SEQUENCE</scope>
    <source>
        <strain evidence="1">NRRL 22465</strain>
    </source>
</reference>
<evidence type="ECO:0000313" key="1">
    <source>
        <dbReference type="EMBL" id="KAF4978270.1"/>
    </source>
</evidence>
<sequence length="495" mass="57010">MAMPILHKRIAVSTSFHAHIPHVIRASEPHLSIAQKTQLKKEGKHKGQQPRYSGLLDPDAIPPCTDYMRQLVIGVLDPGKKHKPILLKYLEDLLKNLHYLEYADIKELTDLVSQKNLKGLSLHPQFWKDKEMLPLANIKNLEHLCVGRPFLSHTVGILQPILLNSMQIIQGLELHTSKSSSSFLEYWGKQVEPRHPDAVRQVHDFTAFKSLTLVGFQYSAKDYECIMPTITRAFDFLRLREPRLINMREDKLVLFQHLETLFGSANHTTIHLRSLCLELSDDKYRQNYCENELQLECIYRFICSFDTLTSLEITNYNAYTDDLDASPVLSLRPQQSILMQKDLRSLMMTFRGLESIPYISTETVALLINELPQLQEFQFSLESHDIVNSRALAQGKNLTTIRCDYHQGQFDYSQTRNPSPPVFETIIRGFLSSPSDTSDFVWESYYKLRNMTVGVRSIYDIASSFGDTTNTMKISEGGCHVTCRDLEEIVHPRRY</sequence>
<proteinExistence type="predicted"/>
<accession>A0A8H4UJY2</accession>
<reference evidence="1" key="2">
    <citation type="submission" date="2020-05" db="EMBL/GenBank/DDBJ databases">
        <authorList>
            <person name="Kim H.-S."/>
            <person name="Proctor R.H."/>
            <person name="Brown D.W."/>
        </authorList>
    </citation>
    <scope>NUCLEOTIDE SEQUENCE</scope>
    <source>
        <strain evidence="1">NRRL 22465</strain>
    </source>
</reference>
<comment type="caution">
    <text evidence="1">The sequence shown here is derived from an EMBL/GenBank/DDBJ whole genome shotgun (WGS) entry which is preliminary data.</text>
</comment>
<dbReference type="AlphaFoldDB" id="A0A8H4UJY2"/>
<protein>
    <submittedName>
        <fullName evidence="1">Uncharacterized protein</fullName>
    </submittedName>
</protein>